<sequence length="105" mass="11799">MADKDYTRASFTTLQQVEEDFRTTQKALQEVLDNLQTEIEKLLDPADPVNGFSGAAGEAYKTNRTKWQSAANDMSTTLNGITNTVRDVHTNYSHAEKASYDLWAH</sequence>
<dbReference type="EMBL" id="BSTJ01000003">
    <property type="protein sequence ID" value="GLY74743.1"/>
    <property type="molecule type" value="Genomic_DNA"/>
</dbReference>
<gene>
    <name evidence="1" type="ORF">Airi01_030100</name>
    <name evidence="2" type="ORF">Airi02_015770</name>
</gene>
<organism evidence="2 3">
    <name type="scientific">Actinoallomurus iriomotensis</name>
    <dbReference type="NCBI Taxonomy" id="478107"/>
    <lineage>
        <taxon>Bacteria</taxon>
        <taxon>Bacillati</taxon>
        <taxon>Actinomycetota</taxon>
        <taxon>Actinomycetes</taxon>
        <taxon>Streptosporangiales</taxon>
        <taxon>Thermomonosporaceae</taxon>
        <taxon>Actinoallomurus</taxon>
    </lineage>
</organism>
<evidence type="ECO:0000313" key="1">
    <source>
        <dbReference type="EMBL" id="GLY74743.1"/>
    </source>
</evidence>
<evidence type="ECO:0000313" key="3">
    <source>
        <dbReference type="Proteomes" id="UP001165074"/>
    </source>
</evidence>
<dbReference type="InterPro" id="IPR010310">
    <property type="entry name" value="T7SS_ESAT-6-like"/>
</dbReference>
<name>A0A9W6VSR5_9ACTN</name>
<dbReference type="Gene3D" id="1.10.287.1060">
    <property type="entry name" value="ESAT-6-like"/>
    <property type="match status" value="1"/>
</dbReference>
<proteinExistence type="predicted"/>
<evidence type="ECO:0000313" key="2">
    <source>
        <dbReference type="EMBL" id="GLY83648.1"/>
    </source>
</evidence>
<reference evidence="2" key="2">
    <citation type="submission" date="2023-03" db="EMBL/GenBank/DDBJ databases">
        <title>Actinoallomurus iriomotensis NBRC 103684.</title>
        <authorList>
            <person name="Ichikawa N."/>
            <person name="Sato H."/>
            <person name="Tonouchi N."/>
        </authorList>
    </citation>
    <scope>NUCLEOTIDE SEQUENCE</scope>
    <source>
        <strain evidence="2">NBRC 103684</strain>
    </source>
</reference>
<dbReference type="Proteomes" id="UP001165074">
    <property type="component" value="Unassembled WGS sequence"/>
</dbReference>
<dbReference type="AlphaFoldDB" id="A0A9W6VSR5"/>
<protein>
    <recommendedName>
        <fullName evidence="4">ESAT-6-like protein</fullName>
    </recommendedName>
</protein>
<dbReference type="Pfam" id="PF06013">
    <property type="entry name" value="WXG100"/>
    <property type="match status" value="1"/>
</dbReference>
<comment type="caution">
    <text evidence="2">The sequence shown here is derived from an EMBL/GenBank/DDBJ whole genome shotgun (WGS) entry which is preliminary data.</text>
</comment>
<dbReference type="SUPFAM" id="SSF140453">
    <property type="entry name" value="EsxAB dimer-like"/>
    <property type="match status" value="1"/>
</dbReference>
<evidence type="ECO:0008006" key="4">
    <source>
        <dbReference type="Google" id="ProtNLM"/>
    </source>
</evidence>
<dbReference type="EMBL" id="BSTK01000002">
    <property type="protein sequence ID" value="GLY83648.1"/>
    <property type="molecule type" value="Genomic_DNA"/>
</dbReference>
<keyword evidence="3" id="KW-1185">Reference proteome</keyword>
<dbReference type="RefSeq" id="WP_285568183.1">
    <property type="nucleotide sequence ID" value="NZ_BSTJ01000003.1"/>
</dbReference>
<dbReference type="Proteomes" id="UP001165135">
    <property type="component" value="Unassembled WGS sequence"/>
</dbReference>
<accession>A0A9W6VSR5</accession>
<reference evidence="1" key="1">
    <citation type="submission" date="2023-03" db="EMBL/GenBank/DDBJ databases">
        <title>Actinoallomurus iriomotensis NBRC 103681.</title>
        <authorList>
            <person name="Ichikawa N."/>
            <person name="Sato H."/>
            <person name="Tonouchi N."/>
        </authorList>
    </citation>
    <scope>NUCLEOTIDE SEQUENCE</scope>
    <source>
        <strain evidence="1">NBRC 103681</strain>
    </source>
</reference>
<dbReference type="InterPro" id="IPR036689">
    <property type="entry name" value="ESAT-6-like_sf"/>
</dbReference>